<dbReference type="EMBL" id="SPHZ02000002">
    <property type="protein sequence ID" value="KAF0929590.1"/>
    <property type="molecule type" value="Genomic_DNA"/>
</dbReference>
<dbReference type="Proteomes" id="UP000479710">
    <property type="component" value="Unassembled WGS sequence"/>
</dbReference>
<keyword evidence="2" id="KW-1185">Reference proteome</keyword>
<proteinExistence type="predicted"/>
<feature type="non-terminal residue" evidence="1">
    <location>
        <position position="1"/>
    </location>
</feature>
<sequence length="128" mass="13920">RPVDADVASNHGVLLIQHQPEDTEGASIPSAEQEQAAATMHDGFGEIPVTPSMFLQADEQMMEPEVHKKIDEICELEGEPPLDQMVHPRNTYPPQSVVFLEDDRCVATGTDIVGSFADGCMMEGGDEI</sequence>
<reference evidence="1 2" key="1">
    <citation type="submission" date="2019-11" db="EMBL/GenBank/DDBJ databases">
        <title>Whole genome sequence of Oryza granulata.</title>
        <authorList>
            <person name="Li W."/>
        </authorList>
    </citation>
    <scope>NUCLEOTIDE SEQUENCE [LARGE SCALE GENOMIC DNA]</scope>
    <source>
        <strain evidence="2">cv. Menghai</strain>
        <tissue evidence="1">Leaf</tissue>
    </source>
</reference>
<evidence type="ECO:0000313" key="1">
    <source>
        <dbReference type="EMBL" id="KAF0929590.1"/>
    </source>
</evidence>
<gene>
    <name evidence="1" type="ORF">E2562_022788</name>
</gene>
<evidence type="ECO:0000313" key="2">
    <source>
        <dbReference type="Proteomes" id="UP000479710"/>
    </source>
</evidence>
<organism evidence="1 2">
    <name type="scientific">Oryza meyeriana var. granulata</name>
    <dbReference type="NCBI Taxonomy" id="110450"/>
    <lineage>
        <taxon>Eukaryota</taxon>
        <taxon>Viridiplantae</taxon>
        <taxon>Streptophyta</taxon>
        <taxon>Embryophyta</taxon>
        <taxon>Tracheophyta</taxon>
        <taxon>Spermatophyta</taxon>
        <taxon>Magnoliopsida</taxon>
        <taxon>Liliopsida</taxon>
        <taxon>Poales</taxon>
        <taxon>Poaceae</taxon>
        <taxon>BOP clade</taxon>
        <taxon>Oryzoideae</taxon>
        <taxon>Oryzeae</taxon>
        <taxon>Oryzinae</taxon>
        <taxon>Oryza</taxon>
        <taxon>Oryza meyeriana</taxon>
    </lineage>
</organism>
<dbReference type="AlphaFoldDB" id="A0A6G1EY64"/>
<protein>
    <submittedName>
        <fullName evidence="1">Uncharacterized protein</fullName>
    </submittedName>
</protein>
<comment type="caution">
    <text evidence="1">The sequence shown here is derived from an EMBL/GenBank/DDBJ whole genome shotgun (WGS) entry which is preliminary data.</text>
</comment>
<name>A0A6G1EY64_9ORYZ</name>
<accession>A0A6G1EY64</accession>